<proteinExistence type="predicted"/>
<name>A0ABT7AAE4_9ACTN</name>
<dbReference type="EMBL" id="JANCPR020000081">
    <property type="protein sequence ID" value="MDJ1138300.1"/>
    <property type="molecule type" value="Genomic_DNA"/>
</dbReference>
<accession>A0ABT7AAE4</accession>
<dbReference type="PROSITE" id="PS51257">
    <property type="entry name" value="PROKAR_LIPOPROTEIN"/>
    <property type="match status" value="1"/>
</dbReference>
<feature type="chain" id="PRO_5045607004" evidence="1">
    <location>
        <begin position="28"/>
        <end position="320"/>
    </location>
</feature>
<keyword evidence="4" id="KW-1185">Reference proteome</keyword>
<dbReference type="Gene3D" id="3.40.190.10">
    <property type="entry name" value="Periplasmic binding protein-like II"/>
    <property type="match status" value="1"/>
</dbReference>
<dbReference type="Gene3D" id="3.40.190.100">
    <property type="entry name" value="Glycine betaine-binding periplasmic protein, domain 2"/>
    <property type="match status" value="1"/>
</dbReference>
<gene>
    <name evidence="3" type="ORF">NMN56_041360</name>
</gene>
<feature type="signal peptide" evidence="1">
    <location>
        <begin position="1"/>
        <end position="27"/>
    </location>
</feature>
<sequence>MYLISRRTAVPATAAVFALLAPLVLGACSSDSDAHAEPVVLTSPTWTGGQANVAVARYLLENELDQKVRTRQMDEKDAWKAVGGGKADAILEDWGHPDLEEKYVFKKKTIVRAGDVGVTGKIGWYVPEYLTEKHPGITDWKKLNDLAPLLRTPKSGNKGQLIEGSPEFLTRDDALIKNLRLNYKTVYTGSEKAQIEEIQERTRKRQPFLTYWWRPHWLASEANLKEVQLPAHYEGCDKNPKTVTCGYPETPLKKYLSADFSKNGGKAAEFLKNFQWGEDDQNAVAKMIAQDGLSPGAAAKKWVKENPGTWKVWLWGLQEK</sequence>
<dbReference type="SUPFAM" id="SSF53850">
    <property type="entry name" value="Periplasmic binding protein-like II"/>
    <property type="match status" value="1"/>
</dbReference>
<comment type="caution">
    <text evidence="3">The sequence shown here is derived from an EMBL/GenBank/DDBJ whole genome shotgun (WGS) entry which is preliminary data.</text>
</comment>
<feature type="domain" description="ABC-type glycine betaine transport system substrate-binding" evidence="2">
    <location>
        <begin position="38"/>
        <end position="305"/>
    </location>
</feature>
<dbReference type="InterPro" id="IPR007210">
    <property type="entry name" value="ABC_Gly_betaine_transp_sub-bd"/>
</dbReference>
<keyword evidence="1" id="KW-0732">Signal</keyword>
<evidence type="ECO:0000313" key="3">
    <source>
        <dbReference type="EMBL" id="MDJ1138300.1"/>
    </source>
</evidence>
<dbReference type="CDD" id="cd13643">
    <property type="entry name" value="PBP2_BCP_2"/>
    <property type="match status" value="1"/>
</dbReference>
<organism evidence="3 4">
    <name type="scientific">Streptomyces iconiensis</name>
    <dbReference type="NCBI Taxonomy" id="1384038"/>
    <lineage>
        <taxon>Bacteria</taxon>
        <taxon>Bacillati</taxon>
        <taxon>Actinomycetota</taxon>
        <taxon>Actinomycetes</taxon>
        <taxon>Kitasatosporales</taxon>
        <taxon>Streptomycetaceae</taxon>
        <taxon>Streptomyces</taxon>
    </lineage>
</organism>
<reference evidence="3 4" key="1">
    <citation type="submission" date="2023-05" db="EMBL/GenBank/DDBJ databases">
        <title>Streptantibioticus silvisoli sp. nov., acidotolerant actinomycetes 1 from pine litter.</title>
        <authorList>
            <person name="Swiecimska M."/>
            <person name="Golinska P."/>
            <person name="Sangal V."/>
            <person name="Wachnowicz B."/>
            <person name="Goodfellow M."/>
        </authorList>
    </citation>
    <scope>NUCLEOTIDE SEQUENCE [LARGE SCALE GENOMIC DNA]</scope>
    <source>
        <strain evidence="3 4">DSM 42109</strain>
    </source>
</reference>
<dbReference type="RefSeq" id="WP_274040213.1">
    <property type="nucleotide sequence ID" value="NZ_JANCPR020000081.1"/>
</dbReference>
<evidence type="ECO:0000313" key="4">
    <source>
        <dbReference type="Proteomes" id="UP001214441"/>
    </source>
</evidence>
<protein>
    <submittedName>
        <fullName evidence="3">ABC transporter substrate-binding protein</fullName>
    </submittedName>
</protein>
<dbReference type="Pfam" id="PF04069">
    <property type="entry name" value="OpuAC"/>
    <property type="match status" value="1"/>
</dbReference>
<evidence type="ECO:0000259" key="2">
    <source>
        <dbReference type="Pfam" id="PF04069"/>
    </source>
</evidence>
<evidence type="ECO:0000256" key="1">
    <source>
        <dbReference type="SAM" id="SignalP"/>
    </source>
</evidence>
<dbReference type="Proteomes" id="UP001214441">
    <property type="component" value="Unassembled WGS sequence"/>
</dbReference>